<dbReference type="Proteomes" id="UP000008281">
    <property type="component" value="Unassembled WGS sequence"/>
</dbReference>
<feature type="domain" description="F-box" evidence="1">
    <location>
        <begin position="514"/>
        <end position="561"/>
    </location>
</feature>
<dbReference type="InParanoid" id="E3MNY1"/>
<gene>
    <name evidence="2" type="ORF">CRE_06814</name>
</gene>
<feature type="domain" description="F-box" evidence="1">
    <location>
        <begin position="882"/>
        <end position="936"/>
    </location>
</feature>
<organism evidence="3">
    <name type="scientific">Caenorhabditis remanei</name>
    <name type="common">Caenorhabditis vulgaris</name>
    <dbReference type="NCBI Taxonomy" id="31234"/>
    <lineage>
        <taxon>Eukaryota</taxon>
        <taxon>Metazoa</taxon>
        <taxon>Ecdysozoa</taxon>
        <taxon>Nematoda</taxon>
        <taxon>Chromadorea</taxon>
        <taxon>Rhabditida</taxon>
        <taxon>Rhabditina</taxon>
        <taxon>Rhabditomorpha</taxon>
        <taxon>Rhabditoidea</taxon>
        <taxon>Rhabditidae</taxon>
        <taxon>Peloderinae</taxon>
        <taxon>Caenorhabditis</taxon>
    </lineage>
</organism>
<dbReference type="Pfam" id="PF00646">
    <property type="entry name" value="F-box"/>
    <property type="match status" value="2"/>
</dbReference>
<feature type="domain" description="F-box" evidence="1">
    <location>
        <begin position="1200"/>
        <end position="1247"/>
    </location>
</feature>
<protein>
    <recommendedName>
        <fullName evidence="1">F-box domain-containing protein</fullName>
    </recommendedName>
</protein>
<accession>E3MNY1</accession>
<evidence type="ECO:0000313" key="3">
    <source>
        <dbReference type="Proteomes" id="UP000008281"/>
    </source>
</evidence>
<proteinExistence type="predicted"/>
<evidence type="ECO:0000259" key="1">
    <source>
        <dbReference type="PROSITE" id="PS50181"/>
    </source>
</evidence>
<dbReference type="PANTHER" id="PTHR21503">
    <property type="entry name" value="F-BOX-CONTAINING HYPOTHETICAL PROTEIN C.ELEGANS"/>
    <property type="match status" value="1"/>
</dbReference>
<dbReference type="InterPro" id="IPR001810">
    <property type="entry name" value="F-box_dom"/>
</dbReference>
<dbReference type="eggNOG" id="ENOG502TJME">
    <property type="taxonomic scope" value="Eukaryota"/>
</dbReference>
<dbReference type="PROSITE" id="PS50181">
    <property type="entry name" value="FBOX"/>
    <property type="match status" value="5"/>
</dbReference>
<evidence type="ECO:0000313" key="2">
    <source>
        <dbReference type="EMBL" id="EFP06262.1"/>
    </source>
</evidence>
<keyword evidence="3" id="KW-1185">Reference proteome</keyword>
<reference evidence="2" key="1">
    <citation type="submission" date="2007-07" db="EMBL/GenBank/DDBJ databases">
        <title>PCAP assembly of the Caenorhabditis remanei genome.</title>
        <authorList>
            <consortium name="The Caenorhabditis remanei Sequencing Consortium"/>
            <person name="Wilson R.K."/>
        </authorList>
    </citation>
    <scope>NUCLEOTIDE SEQUENCE [LARGE SCALE GENOMIC DNA]</scope>
    <source>
        <strain evidence="2">PB4641</strain>
    </source>
</reference>
<name>E3MNY1_CAERE</name>
<dbReference type="EMBL" id="DS268461">
    <property type="protein sequence ID" value="EFP06262.1"/>
    <property type="molecule type" value="Genomic_DNA"/>
</dbReference>
<sequence>MTGAKTSDLVSHGDSPYLLISFKTFIRSVRLCTNSVILICLEYSIGLTKTKETMGACVSYPPQLEDAHSVSSYEIYRPVVLSNTIAIRTPPPNIRSVTFPKPVNNTFDLFSLPPSALTRVLGYLDSEDFLNISILSRNALSSVMEARGQGTCLGRHVNMDSSYSSHSASEFSDEPSAFSYESLTLSDESTVTLDENELQFKPFRLFALPQPALRLVFLRTALADILEISQLSKKSRLAIKSCSIPVSHLDFSWNDIMMIRNFQTYERCELKFRTLSYRKFNKIHCGVMFTEWERNESTIICAPYHNQGRIRMVNYLIDLFNVHRLNYKVNNWPEIVINKMLFMLPKHPDNMIIKNDNNEAEVEETIEKVLEHIVVKDAVYLWCKITRVTENMIKVKRLILDGKTLPISELLKLDCQILQVNYHEYTAVDVRKLILNWKQNKTEIEQLKINYQNHDFDLFQIMEEIETKPSGVADYFGIERDCDGLEAVIGYEEKHVVLRVRSYYKIRESPREIEFPLFSLPFQALKNVFQQMNPAETLEISLLSNKSKANIRQCAVRIKRIVLTDYRIILTNNCNIYTLFDLIFDNDKHKSCTSRIIGNSQFKSWVKTVMHFKQKIFCTPSNPADTFEAFKHFVEIYKFDEIKYIVSEPMRSFMKNSMHLLPKTLTALSFPCTKSAVEPRDFEDNIDTVLKYFKQIDDLEIGVSVTKLPEKAFSIGRIFLIFSQNLSFDVLMKLNCSSITIGYHELTNDHVRTWIRHWKENDTNIKTLSIQKRDYFNLDNILEGFEKKSWNTYGEEEKKEYLHWSDGDLLEIQRDSDEIKASVGHLIRYLQLNVWEQETRVSKNRAGLSVTQAAVSILEESTPEDDSNSNESTLFLGAKPNGFRLLALPETVFKTVLNQMEFCEILELSFSSEKSKSLIQNCSIQLEYLDFCWDKIIVCSDRKSYYPIQFKELTSLNSTKVRKIKGSKFIEWNTTGSNIHCTPLSDENRCIMMHYLNELFKVKQLKYTVNKWPTFVINKLLYKLPKRAHSLQIYQLDRHVAEETKKSVLGYFDVDDITVQSSLPCLPTNIHNVKRLKVGSCQGIPMEEMHSLNCESLEISKHSYTNDDIRQLILNWKDNKTRLEYFQLGFDNINLYEVLEGIDTKPSGYKDYFGVERDCDGLMAAIGYTENTGAYGTTCGRVEFILKNNCPEEKPMEKVKFPLFSLPFLALREVFKEMNPAEALEISLLSKKSKASISNCAVKIRRIVLYEHRILLTNGCDVYTLFQMVFSYSTHKSCRTQTIGNSRFIFWTNAHKQFKRIIYCTQTHPNDIFVAFNHFLDIYKFEDIKCSLWSPIDKYIENSMHLLPKNANWIDMYAESSDETRTLENCVDRVLDYFESINIMEVRAPVTRLTERMLNISTIILMNCQELPFNVLLKLNCSDITLWNHRLTNDQLRTWIKQWMKNKTKFKSLNIQPKDYDLKYILRGFNIESCRTRTNINQKDFYYNNFYDSWEFRRESDGKKASLGYKYIYLHLQEWDD</sequence>
<dbReference type="PANTHER" id="PTHR21503:SF8">
    <property type="entry name" value="F-BOX ASSOCIATED DOMAIN-CONTAINING PROTEIN-RELATED"/>
    <property type="match status" value="1"/>
</dbReference>
<feature type="domain" description="F-box" evidence="1">
    <location>
        <begin position="106"/>
        <end position="138"/>
    </location>
</feature>
<dbReference type="HOGENOM" id="CLU_247725_0_0_1"/>
<feature type="domain" description="F-box" evidence="1">
    <location>
        <begin position="202"/>
        <end position="256"/>
    </location>
</feature>